<dbReference type="SUPFAM" id="SSF141868">
    <property type="entry name" value="EAL domain-like"/>
    <property type="match status" value="1"/>
</dbReference>
<proteinExistence type="predicted"/>
<sequence length="779" mass="85206">MTEQSLPKLDWQVVANRKAPDGVRGWGRVRAAQLRHMSRAMEIAAWGQTFNALLICYLLAGQAPPALIATWMLALALLMVYIVQNKRKLRGRQIHSLPRKTLNRAAYHTVFFGTVWAFPARYLFEYANHGQQLGICVITATMMAGATFVFAPVAPAAAPYVLIMGVAVTKMLTTSGSPIVVAIGPIYTLAMMGMVLVNGRAFLQRKCLDIALEEREETVSLLLREFESSDADWLWHTNNALAFQNVSARFARAIGRSVEEIEGLDFSELLKTVPRTDQSTRRSLAAIEAAIARREPFSDIALPFPFGKNGRTIELSARPIFTKQGRFTGYHGVGSDVTEARLAADRIAHMARHDALTGLPNRLQVLDNLESALSAARARGHECAVLLVDLDRFKTINDSLGHVAGDHLLKQVARCFEASIADDMTAGRLGGDEFAIVVPEVESRDEIEQLCLALVGALQGPFLYREQRLFIGASIGVSIGPRDGETVEEMIRSADLALYKAKDGSGNDIRFFDPSFHLEAEERRKIEIALHTAADAGEFSLAYQPIVDAGTLKIRGFEALLRWNNPELGQISPEKFIPIAEETGMLGRIGEWVLRTACREAASWPRDISIAVNVSPRQLRDPAFIVTLVSALTQAGIEPHRLELEVTETVFLELTGTTQKILQQIQSLGVRLGMDDFGTGYSSLGYLRKADFDTLKIDRSFVQAVSTQDSESTAIIRAVVALAGSLGMKTVAEGVATEEQLKLVRALGCDRIQGYIFSRPVSGSTARAMLGAAGNLAAA</sequence>
<dbReference type="EMBL" id="VOQQ01000001">
    <property type="protein sequence ID" value="TXC64761.1"/>
    <property type="molecule type" value="Genomic_DNA"/>
</dbReference>
<feature type="domain" description="EAL" evidence="3">
    <location>
        <begin position="523"/>
        <end position="774"/>
    </location>
</feature>
<dbReference type="InterPro" id="IPR029787">
    <property type="entry name" value="Nucleotide_cyclase"/>
</dbReference>
<dbReference type="AlphaFoldDB" id="A0A5C6TY19"/>
<keyword evidence="1" id="KW-0812">Transmembrane</keyword>
<dbReference type="PROSITE" id="PS50113">
    <property type="entry name" value="PAC"/>
    <property type="match status" value="1"/>
</dbReference>
<dbReference type="PANTHER" id="PTHR44757">
    <property type="entry name" value="DIGUANYLATE CYCLASE DGCP"/>
    <property type="match status" value="1"/>
</dbReference>
<evidence type="ECO:0000259" key="4">
    <source>
        <dbReference type="PROSITE" id="PS50887"/>
    </source>
</evidence>
<dbReference type="Proteomes" id="UP000321249">
    <property type="component" value="Unassembled WGS sequence"/>
</dbReference>
<comment type="caution">
    <text evidence="5">The sequence shown here is derived from an EMBL/GenBank/DDBJ whole genome shotgun (WGS) entry which is preliminary data.</text>
</comment>
<dbReference type="InterPro" id="IPR001633">
    <property type="entry name" value="EAL_dom"/>
</dbReference>
<dbReference type="Gene3D" id="3.20.20.450">
    <property type="entry name" value="EAL domain"/>
    <property type="match status" value="1"/>
</dbReference>
<dbReference type="SMART" id="SM00052">
    <property type="entry name" value="EAL"/>
    <property type="match status" value="1"/>
</dbReference>
<keyword evidence="1" id="KW-1133">Transmembrane helix</keyword>
<name>A0A5C6TY19_9SPHN</name>
<evidence type="ECO:0000259" key="3">
    <source>
        <dbReference type="PROSITE" id="PS50883"/>
    </source>
</evidence>
<dbReference type="NCBIfam" id="TIGR00254">
    <property type="entry name" value="GGDEF"/>
    <property type="match status" value="1"/>
</dbReference>
<dbReference type="SMART" id="SM00267">
    <property type="entry name" value="GGDEF"/>
    <property type="match status" value="1"/>
</dbReference>
<dbReference type="InterPro" id="IPR052155">
    <property type="entry name" value="Biofilm_reg_signaling"/>
</dbReference>
<evidence type="ECO:0000259" key="2">
    <source>
        <dbReference type="PROSITE" id="PS50113"/>
    </source>
</evidence>
<dbReference type="InterPro" id="IPR043128">
    <property type="entry name" value="Rev_trsase/Diguanyl_cyclase"/>
</dbReference>
<evidence type="ECO:0000256" key="1">
    <source>
        <dbReference type="SAM" id="Phobius"/>
    </source>
</evidence>
<feature type="transmembrane region" description="Helical" evidence="1">
    <location>
        <begin position="144"/>
        <end position="167"/>
    </location>
</feature>
<evidence type="ECO:0000313" key="6">
    <source>
        <dbReference type="Proteomes" id="UP000321249"/>
    </source>
</evidence>
<feature type="transmembrane region" description="Helical" evidence="1">
    <location>
        <begin position="66"/>
        <end position="84"/>
    </location>
</feature>
<feature type="transmembrane region" description="Helical" evidence="1">
    <location>
        <begin position="105"/>
        <end position="124"/>
    </location>
</feature>
<dbReference type="InterPro" id="IPR035919">
    <property type="entry name" value="EAL_sf"/>
</dbReference>
<feature type="transmembrane region" description="Helical" evidence="1">
    <location>
        <begin position="179"/>
        <end position="197"/>
    </location>
</feature>
<dbReference type="SUPFAM" id="SSF55785">
    <property type="entry name" value="PYP-like sensor domain (PAS domain)"/>
    <property type="match status" value="1"/>
</dbReference>
<keyword evidence="1" id="KW-0472">Membrane</keyword>
<dbReference type="InterPro" id="IPR000160">
    <property type="entry name" value="GGDEF_dom"/>
</dbReference>
<dbReference type="InterPro" id="IPR013656">
    <property type="entry name" value="PAS_4"/>
</dbReference>
<dbReference type="InterPro" id="IPR000700">
    <property type="entry name" value="PAS-assoc_C"/>
</dbReference>
<keyword evidence="6" id="KW-1185">Reference proteome</keyword>
<gene>
    <name evidence="5" type="ORF">FRZ32_14585</name>
</gene>
<dbReference type="PANTHER" id="PTHR44757:SF2">
    <property type="entry name" value="BIOFILM ARCHITECTURE MAINTENANCE PROTEIN MBAA"/>
    <property type="match status" value="1"/>
</dbReference>
<accession>A0A5C6TY19</accession>
<reference evidence="5 6" key="1">
    <citation type="journal article" date="2015" name="J. Microbiol.">
        <title>Sphingosinicella ginsenosidimutans sp. nov., with ginsenoside converting activity.</title>
        <authorList>
            <person name="Kim J.K."/>
            <person name="Kang M.S."/>
            <person name="Park S.C."/>
            <person name="Kim K.M."/>
            <person name="Choi K."/>
            <person name="Yoon M.H."/>
            <person name="Im W.T."/>
        </authorList>
    </citation>
    <scope>NUCLEOTIDE SEQUENCE [LARGE SCALE GENOMIC DNA]</scope>
    <source>
        <strain evidence="5 6">BS-11</strain>
    </source>
</reference>
<dbReference type="Pfam" id="PF00990">
    <property type="entry name" value="GGDEF"/>
    <property type="match status" value="1"/>
</dbReference>
<dbReference type="Gene3D" id="3.30.70.270">
    <property type="match status" value="1"/>
</dbReference>
<dbReference type="OrthoDB" id="9814202at2"/>
<dbReference type="Gene3D" id="3.30.450.20">
    <property type="entry name" value="PAS domain"/>
    <property type="match status" value="1"/>
</dbReference>
<dbReference type="RefSeq" id="WP_147044184.1">
    <property type="nucleotide sequence ID" value="NZ_BAABIR010000001.1"/>
</dbReference>
<dbReference type="PROSITE" id="PS50887">
    <property type="entry name" value="GGDEF"/>
    <property type="match status" value="1"/>
</dbReference>
<organism evidence="5 6">
    <name type="scientific">Allosphingosinicella ginsenosidimutans</name>
    <dbReference type="NCBI Taxonomy" id="1176539"/>
    <lineage>
        <taxon>Bacteria</taxon>
        <taxon>Pseudomonadati</taxon>
        <taxon>Pseudomonadota</taxon>
        <taxon>Alphaproteobacteria</taxon>
        <taxon>Sphingomonadales</taxon>
        <taxon>Sphingomonadaceae</taxon>
        <taxon>Allosphingosinicella</taxon>
    </lineage>
</organism>
<dbReference type="InterPro" id="IPR035965">
    <property type="entry name" value="PAS-like_dom_sf"/>
</dbReference>
<evidence type="ECO:0000313" key="5">
    <source>
        <dbReference type="EMBL" id="TXC64761.1"/>
    </source>
</evidence>
<feature type="domain" description="PAC" evidence="2">
    <location>
        <begin position="298"/>
        <end position="349"/>
    </location>
</feature>
<protein>
    <submittedName>
        <fullName evidence="5">EAL domain-containing protein</fullName>
    </submittedName>
</protein>
<dbReference type="CDD" id="cd01949">
    <property type="entry name" value="GGDEF"/>
    <property type="match status" value="1"/>
</dbReference>
<feature type="domain" description="GGDEF" evidence="4">
    <location>
        <begin position="381"/>
        <end position="514"/>
    </location>
</feature>
<dbReference type="Pfam" id="PF00563">
    <property type="entry name" value="EAL"/>
    <property type="match status" value="1"/>
</dbReference>
<dbReference type="Pfam" id="PF08448">
    <property type="entry name" value="PAS_4"/>
    <property type="match status" value="1"/>
</dbReference>
<dbReference type="CDD" id="cd01948">
    <property type="entry name" value="EAL"/>
    <property type="match status" value="1"/>
</dbReference>
<dbReference type="PROSITE" id="PS50883">
    <property type="entry name" value="EAL"/>
    <property type="match status" value="1"/>
</dbReference>
<dbReference type="SUPFAM" id="SSF55073">
    <property type="entry name" value="Nucleotide cyclase"/>
    <property type="match status" value="1"/>
</dbReference>
<feature type="transmembrane region" description="Helical" evidence="1">
    <location>
        <begin position="43"/>
        <end position="60"/>
    </location>
</feature>